<dbReference type="Proteomes" id="UP000291116">
    <property type="component" value="Unassembled WGS sequence"/>
</dbReference>
<evidence type="ECO:0000256" key="1">
    <source>
        <dbReference type="SAM" id="MobiDB-lite"/>
    </source>
</evidence>
<evidence type="ECO:0000313" key="2">
    <source>
        <dbReference type="EMBL" id="VEU42718.1"/>
    </source>
</evidence>
<sequence length="97" mass="9667">MEHAASPGTGAAGNEPSACEKECSKQQDALTACMNAIRDAREVVASGAGAGETNDDDGDVSRVDTSCLAPAVASWTECCALANNGAVESNEGHIGIG</sequence>
<protein>
    <submittedName>
        <fullName evidence="2">Uncharacterized protein</fullName>
    </submittedName>
</protein>
<organism evidence="2 3">
    <name type="scientific">Pseudo-nitzschia multistriata</name>
    <dbReference type="NCBI Taxonomy" id="183589"/>
    <lineage>
        <taxon>Eukaryota</taxon>
        <taxon>Sar</taxon>
        <taxon>Stramenopiles</taxon>
        <taxon>Ochrophyta</taxon>
        <taxon>Bacillariophyta</taxon>
        <taxon>Bacillariophyceae</taxon>
        <taxon>Bacillariophycidae</taxon>
        <taxon>Bacillariales</taxon>
        <taxon>Bacillariaceae</taxon>
        <taxon>Pseudo-nitzschia</taxon>
    </lineage>
</organism>
<reference evidence="2 3" key="1">
    <citation type="submission" date="2019-01" db="EMBL/GenBank/DDBJ databases">
        <authorList>
            <person name="Ferrante I. M."/>
        </authorList>
    </citation>
    <scope>NUCLEOTIDE SEQUENCE [LARGE SCALE GENOMIC DNA]</scope>
    <source>
        <strain evidence="2 3">B856</strain>
    </source>
</reference>
<evidence type="ECO:0000313" key="3">
    <source>
        <dbReference type="Proteomes" id="UP000291116"/>
    </source>
</evidence>
<accession>A0A448ZL25</accession>
<proteinExistence type="predicted"/>
<dbReference type="AlphaFoldDB" id="A0A448ZL25"/>
<gene>
    <name evidence="2" type="ORF">PSNMU_V1.4_AUG-EV-PASAV3_0097040</name>
</gene>
<name>A0A448ZL25_9STRA</name>
<feature type="region of interest" description="Disordered" evidence="1">
    <location>
        <begin position="1"/>
        <end position="20"/>
    </location>
</feature>
<dbReference type="OrthoDB" id="10638087at2759"/>
<dbReference type="EMBL" id="CAACVS010000470">
    <property type="protein sequence ID" value="VEU42718.1"/>
    <property type="molecule type" value="Genomic_DNA"/>
</dbReference>
<keyword evidence="3" id="KW-1185">Reference proteome</keyword>